<feature type="transmembrane region" description="Helical" evidence="9">
    <location>
        <begin position="396"/>
        <end position="424"/>
    </location>
</feature>
<evidence type="ECO:0000313" key="10">
    <source>
        <dbReference type="EMBL" id="KGE03192.1"/>
    </source>
</evidence>
<keyword evidence="5 9" id="KW-0812">Transmembrane</keyword>
<comment type="caution">
    <text evidence="10">The sequence shown here is derived from an EMBL/GenBank/DDBJ whole genome shotgun (WGS) entry which is preliminary data.</text>
</comment>
<feature type="region of interest" description="Disordered" evidence="8">
    <location>
        <begin position="504"/>
        <end position="524"/>
    </location>
</feature>
<feature type="transmembrane region" description="Helical" evidence="9">
    <location>
        <begin position="193"/>
        <end position="217"/>
    </location>
</feature>
<dbReference type="STRING" id="1265313.HRUBRA_02232"/>
<name>A0A095VP05_9GAMM</name>
<evidence type="ECO:0000256" key="5">
    <source>
        <dbReference type="ARBA" id="ARBA00022692"/>
    </source>
</evidence>
<dbReference type="GO" id="GO:0005886">
    <property type="term" value="C:plasma membrane"/>
    <property type="evidence" value="ECO:0007669"/>
    <property type="project" value="UniProtKB-SubCell"/>
</dbReference>
<evidence type="ECO:0000256" key="9">
    <source>
        <dbReference type="SAM" id="Phobius"/>
    </source>
</evidence>
<comment type="similarity">
    <text evidence="2">Belongs to the BCCT transporter (TC 2.A.15) family.</text>
</comment>
<keyword evidence="3" id="KW-0813">Transport</keyword>
<keyword evidence="7 9" id="KW-0472">Membrane</keyword>
<dbReference type="EMBL" id="AUVB01000063">
    <property type="protein sequence ID" value="KGE03192.1"/>
    <property type="molecule type" value="Genomic_DNA"/>
</dbReference>
<keyword evidence="4" id="KW-1003">Cell membrane</keyword>
<feature type="transmembrane region" description="Helical" evidence="9">
    <location>
        <begin position="12"/>
        <end position="34"/>
    </location>
</feature>
<organism evidence="10 11">
    <name type="scientific">Pseudohaliea rubra DSM 19751</name>
    <dbReference type="NCBI Taxonomy" id="1265313"/>
    <lineage>
        <taxon>Bacteria</taxon>
        <taxon>Pseudomonadati</taxon>
        <taxon>Pseudomonadota</taxon>
        <taxon>Gammaproteobacteria</taxon>
        <taxon>Cellvibrionales</taxon>
        <taxon>Halieaceae</taxon>
        <taxon>Pseudohaliea</taxon>
    </lineage>
</organism>
<dbReference type="InterPro" id="IPR000060">
    <property type="entry name" value="BCCT_transptr"/>
</dbReference>
<evidence type="ECO:0000256" key="8">
    <source>
        <dbReference type="SAM" id="MobiDB-lite"/>
    </source>
</evidence>
<feature type="transmembrane region" description="Helical" evidence="9">
    <location>
        <begin position="265"/>
        <end position="285"/>
    </location>
</feature>
<dbReference type="Pfam" id="PF02028">
    <property type="entry name" value="BCCT"/>
    <property type="match status" value="1"/>
</dbReference>
<protein>
    <submittedName>
        <fullName evidence="10">High-affinity choline uptake protein BetT</fullName>
    </submittedName>
</protein>
<keyword evidence="11" id="KW-1185">Reference proteome</keyword>
<evidence type="ECO:0000256" key="3">
    <source>
        <dbReference type="ARBA" id="ARBA00022448"/>
    </source>
</evidence>
<dbReference type="HOGENOM" id="CLU_010118_5_0_6"/>
<dbReference type="PATRIC" id="fig|1265313.6.peg.2202"/>
<dbReference type="Proteomes" id="UP000029640">
    <property type="component" value="Unassembled WGS sequence"/>
</dbReference>
<feature type="transmembrane region" description="Helical" evidence="9">
    <location>
        <begin position="148"/>
        <end position="166"/>
    </location>
</feature>
<feature type="transmembrane region" description="Helical" evidence="9">
    <location>
        <begin position="473"/>
        <end position="497"/>
    </location>
</feature>
<reference evidence="10 11" key="1">
    <citation type="journal article" date="2014" name="Genome Announc.">
        <title>Genome Sequence of Gammaproteobacterial Pseudohaliea rubra Type Strain DSM 19751, Isolated from Coastal Seawater of the Mediterranean Sea.</title>
        <authorList>
            <person name="Spring S."/>
            <person name="Fiebig A."/>
            <person name="Riedel T."/>
            <person name="Goker M."/>
            <person name="Klenk H.P."/>
        </authorList>
    </citation>
    <scope>NUCLEOTIDE SEQUENCE [LARGE SCALE GENOMIC DNA]</scope>
    <source>
        <strain evidence="10 11">DSM 19751</strain>
    </source>
</reference>
<dbReference type="RefSeq" id="WP_084592598.1">
    <property type="nucleotide sequence ID" value="NZ_KN234773.1"/>
</dbReference>
<keyword evidence="6 9" id="KW-1133">Transmembrane helix</keyword>
<dbReference type="eggNOG" id="COG1292">
    <property type="taxonomic scope" value="Bacteria"/>
</dbReference>
<sequence>MKITTGNITGLLAGNSVFSGALALVAAFGGWGLLDPEGMSESTLGFTRFMLTELGWFWLLISTGFLILATFLALGPYGRVKLGRDDEEPEFSTVSWIAMLFAGGMGAGLIFWGVAEPLYHFRDPPGIPGETAEAARAAFLLTNLHWGLHAWSIYGVCAMVIAYFTFRRDKKPLISTPIEALFPGRGGRRFGQVADVLGVFAVVFGLAGSLTMGALQIRAGLGELLGTPLSFGMSLAIVAVMYATYMTSTAVGVDRGIKLLSNINMVVAVLMVLYIAALGPTAFIFETLVDSLGSYLTNLPRLAFQLLPFEGLQEWTASWTLTYMIWWLAWGPFVGIFIARISRGRTIREFCAGVIIVPTLFSLFWFAVLGGAGVFIELFGGGGIAELVSQDVSRAFFVFLDFFPLGQLLGFVALFLIFIFLVTSADSGSFVLSMMTSKGSLNPPLGYKLVWGSLVAVLTVATLFSGSVEVAKAMAVTGAIPFSVVLLVQVVGFLRAIRAEQRPGDRQAQPLSPAPATLEASHHG</sequence>
<evidence type="ECO:0000256" key="6">
    <source>
        <dbReference type="ARBA" id="ARBA00022989"/>
    </source>
</evidence>
<evidence type="ECO:0000313" key="11">
    <source>
        <dbReference type="Proteomes" id="UP000029640"/>
    </source>
</evidence>
<dbReference type="GO" id="GO:0022857">
    <property type="term" value="F:transmembrane transporter activity"/>
    <property type="evidence" value="ECO:0007669"/>
    <property type="project" value="InterPro"/>
</dbReference>
<feature type="transmembrane region" description="Helical" evidence="9">
    <location>
        <begin position="350"/>
        <end position="376"/>
    </location>
</feature>
<dbReference type="PANTHER" id="PTHR30047:SF7">
    <property type="entry name" value="HIGH-AFFINITY CHOLINE TRANSPORT PROTEIN"/>
    <property type="match status" value="1"/>
</dbReference>
<gene>
    <name evidence="10" type="ORF">HRUBRA_02232</name>
</gene>
<evidence type="ECO:0000256" key="4">
    <source>
        <dbReference type="ARBA" id="ARBA00022475"/>
    </source>
</evidence>
<dbReference type="PANTHER" id="PTHR30047">
    <property type="entry name" value="HIGH-AFFINITY CHOLINE TRANSPORT PROTEIN-RELATED"/>
    <property type="match status" value="1"/>
</dbReference>
<dbReference type="NCBIfam" id="TIGR00842">
    <property type="entry name" value="bcct"/>
    <property type="match status" value="1"/>
</dbReference>
<evidence type="ECO:0000256" key="7">
    <source>
        <dbReference type="ARBA" id="ARBA00023136"/>
    </source>
</evidence>
<evidence type="ECO:0000256" key="1">
    <source>
        <dbReference type="ARBA" id="ARBA00004651"/>
    </source>
</evidence>
<dbReference type="OrthoDB" id="9775735at2"/>
<dbReference type="AlphaFoldDB" id="A0A095VP05"/>
<feature type="transmembrane region" description="Helical" evidence="9">
    <location>
        <begin position="54"/>
        <end position="74"/>
    </location>
</feature>
<feature type="transmembrane region" description="Helical" evidence="9">
    <location>
        <begin position="317"/>
        <end position="338"/>
    </location>
</feature>
<feature type="transmembrane region" description="Helical" evidence="9">
    <location>
        <begin position="229"/>
        <end position="253"/>
    </location>
</feature>
<comment type="subcellular location">
    <subcellularLocation>
        <location evidence="1">Cell membrane</location>
        <topology evidence="1">Multi-pass membrane protein</topology>
    </subcellularLocation>
</comment>
<feature type="transmembrane region" description="Helical" evidence="9">
    <location>
        <begin position="445"/>
        <end position="467"/>
    </location>
</feature>
<feature type="transmembrane region" description="Helical" evidence="9">
    <location>
        <begin position="94"/>
        <end position="115"/>
    </location>
</feature>
<proteinExistence type="inferred from homology"/>
<accession>A0A095VP05</accession>
<evidence type="ECO:0000256" key="2">
    <source>
        <dbReference type="ARBA" id="ARBA00005658"/>
    </source>
</evidence>